<proteinExistence type="predicted"/>
<dbReference type="AlphaFoldDB" id="A0A7S0E836"/>
<gene>
    <name evidence="1" type="ORF">PANT1444_LOCUS3717</name>
</gene>
<organism evidence="1">
    <name type="scientific">Phaeocystis antarctica</name>
    <dbReference type="NCBI Taxonomy" id="33657"/>
    <lineage>
        <taxon>Eukaryota</taxon>
        <taxon>Haptista</taxon>
        <taxon>Haptophyta</taxon>
        <taxon>Prymnesiophyceae</taxon>
        <taxon>Phaeocystales</taxon>
        <taxon>Phaeocystaceae</taxon>
        <taxon>Phaeocystis</taxon>
    </lineage>
</organism>
<accession>A0A7S0E836</accession>
<sequence length="450" mass="48631">MLTAAARAQCTHAFPNGTNGLQCQSFGSTPPCVGGDGKFFATPFTGLHRRSGLHGSIRGRYAQCYGRPRDEDWPFLHDPWARSGPQTRTVSDLDAVLGDRVITFVGASDTAHTMQWINCHLARVGLLQPKGCRWKHWGWAKLSEDNCQCEADTPGGMIGCSAAATQGYSLETMLNASDVVVISYNPQHSRTLATWNTMLDVLVPRLHAFASTPGKAAFFREPGAQHFAQGAYSPGDELKISSCRPYNMSAAALVKHNGGERGDLNYQAALATREAVARLPSSPPLHKSRVAVLPFFDESARRFNMHIGDTSSCKAGKGCPAMTDCLHWCYTPQFLDNSLFTPLVHGLRRADRSWSHAEWAAAAAEGGAAARAADKNSSARLRCEEASTPRCWGNTGLGVYWGNKAAMRNAAAAPNANDALTRVAKRGGVTTTKPITRQATLAQHLMYPGK</sequence>
<protein>
    <submittedName>
        <fullName evidence="1">Uncharacterized protein</fullName>
    </submittedName>
</protein>
<name>A0A7S0E836_9EUKA</name>
<dbReference type="EMBL" id="HBEP01006656">
    <property type="protein sequence ID" value="CAD8474230.1"/>
    <property type="molecule type" value="Transcribed_RNA"/>
</dbReference>
<reference evidence="1" key="1">
    <citation type="submission" date="2021-01" db="EMBL/GenBank/DDBJ databases">
        <authorList>
            <person name="Corre E."/>
            <person name="Pelletier E."/>
            <person name="Niang G."/>
            <person name="Scheremetjew M."/>
            <person name="Finn R."/>
            <person name="Kale V."/>
            <person name="Holt S."/>
            <person name="Cochrane G."/>
            <person name="Meng A."/>
            <person name="Brown T."/>
            <person name="Cohen L."/>
        </authorList>
    </citation>
    <scope>NUCLEOTIDE SEQUENCE</scope>
    <source>
        <strain evidence="1">CCMP1374</strain>
    </source>
</reference>
<evidence type="ECO:0000313" key="1">
    <source>
        <dbReference type="EMBL" id="CAD8474230.1"/>
    </source>
</evidence>